<dbReference type="InterPro" id="IPR016162">
    <property type="entry name" value="Ald_DH_N"/>
</dbReference>
<dbReference type="InterPro" id="IPR016160">
    <property type="entry name" value="Ald_DH_CS_CYS"/>
</dbReference>
<dbReference type="SUPFAM" id="SSF53720">
    <property type="entry name" value="ALDH-like"/>
    <property type="match status" value="1"/>
</dbReference>
<dbReference type="Gene3D" id="3.40.605.10">
    <property type="entry name" value="Aldehyde Dehydrogenase, Chain A, domain 1"/>
    <property type="match status" value="1"/>
</dbReference>
<feature type="domain" description="Aldehyde dehydrogenase" evidence="6">
    <location>
        <begin position="86"/>
        <end position="551"/>
    </location>
</feature>
<dbReference type="GO" id="GO:0005739">
    <property type="term" value="C:mitochondrion"/>
    <property type="evidence" value="ECO:0007669"/>
    <property type="project" value="TreeGrafter"/>
</dbReference>
<evidence type="ECO:0000256" key="1">
    <source>
        <dbReference type="ARBA" id="ARBA00009986"/>
    </source>
</evidence>
<dbReference type="Pfam" id="PF00171">
    <property type="entry name" value="Aldedh"/>
    <property type="match status" value="1"/>
</dbReference>
<dbReference type="InterPro" id="IPR016161">
    <property type="entry name" value="Ald_DH/histidinol_DH"/>
</dbReference>
<keyword evidence="3" id="KW-0560">Oxidoreductase</keyword>
<dbReference type="AlphaFoldDB" id="A0A395NQ27"/>
<dbReference type="GO" id="GO:0006574">
    <property type="term" value="P:L-valine catabolic process"/>
    <property type="evidence" value="ECO:0007669"/>
    <property type="project" value="TreeGrafter"/>
</dbReference>
<comment type="caution">
    <text evidence="7">The sequence shown here is derived from an EMBL/GenBank/DDBJ whole genome shotgun (WGS) entry which is preliminary data.</text>
</comment>
<protein>
    <recommendedName>
        <fullName evidence="2">methylmalonate-semialdehyde dehydrogenase (CoA acylating)</fullName>
        <ecNumber evidence="2">1.2.1.27</ecNumber>
    </recommendedName>
</protein>
<keyword evidence="8" id="KW-1185">Reference proteome</keyword>
<dbReference type="InterPro" id="IPR016163">
    <property type="entry name" value="Ald_DH_C"/>
</dbReference>
<dbReference type="EMBL" id="PXOA01000245">
    <property type="protein sequence ID" value="RFU77937.1"/>
    <property type="molecule type" value="Genomic_DNA"/>
</dbReference>
<evidence type="ECO:0000313" key="8">
    <source>
        <dbReference type="Proteomes" id="UP000266272"/>
    </source>
</evidence>
<dbReference type="GO" id="GO:0004491">
    <property type="term" value="F:methylmalonate-semialdehyde dehydrogenase (acylating, NAD) activity"/>
    <property type="evidence" value="ECO:0007669"/>
    <property type="project" value="UniProtKB-EC"/>
</dbReference>
<feature type="region of interest" description="Disordered" evidence="5">
    <location>
        <begin position="1"/>
        <end position="22"/>
    </location>
</feature>
<dbReference type="CDD" id="cd07085">
    <property type="entry name" value="ALDH_F6_MMSDH"/>
    <property type="match status" value="1"/>
</dbReference>
<dbReference type="PANTHER" id="PTHR43866">
    <property type="entry name" value="MALONATE-SEMIALDEHYDE DEHYDROGENASE"/>
    <property type="match status" value="1"/>
</dbReference>
<comment type="similarity">
    <text evidence="1">Belongs to the aldehyde dehydrogenase family.</text>
</comment>
<dbReference type="InterPro" id="IPR015590">
    <property type="entry name" value="Aldehyde_DH_dom"/>
</dbReference>
<reference evidence="7 8" key="1">
    <citation type="journal article" date="2018" name="PLoS Pathog.">
        <title>Evolution of structural diversity of trichothecenes, a family of toxins produced by plant pathogenic and entomopathogenic fungi.</title>
        <authorList>
            <person name="Proctor R.H."/>
            <person name="McCormick S.P."/>
            <person name="Kim H.S."/>
            <person name="Cardoza R.E."/>
            <person name="Stanley A.M."/>
            <person name="Lindo L."/>
            <person name="Kelly A."/>
            <person name="Brown D.W."/>
            <person name="Lee T."/>
            <person name="Vaughan M.M."/>
            <person name="Alexander N.J."/>
            <person name="Busman M."/>
            <person name="Gutierrez S."/>
        </authorList>
    </citation>
    <scope>NUCLEOTIDE SEQUENCE [LARGE SCALE GENOMIC DNA]</scope>
    <source>
        <strain evidence="7 8">IBT 40837</strain>
    </source>
</reference>
<dbReference type="NCBIfam" id="TIGR01722">
    <property type="entry name" value="MMSDH"/>
    <property type="match status" value="1"/>
</dbReference>
<accession>A0A395NQ27</accession>
<evidence type="ECO:0000313" key="7">
    <source>
        <dbReference type="EMBL" id="RFU77937.1"/>
    </source>
</evidence>
<evidence type="ECO:0000256" key="2">
    <source>
        <dbReference type="ARBA" id="ARBA00013048"/>
    </source>
</evidence>
<dbReference type="Proteomes" id="UP000266272">
    <property type="component" value="Unassembled WGS sequence"/>
</dbReference>
<organism evidence="7 8">
    <name type="scientific">Trichoderma arundinaceum</name>
    <dbReference type="NCBI Taxonomy" id="490622"/>
    <lineage>
        <taxon>Eukaryota</taxon>
        <taxon>Fungi</taxon>
        <taxon>Dikarya</taxon>
        <taxon>Ascomycota</taxon>
        <taxon>Pezizomycotina</taxon>
        <taxon>Sordariomycetes</taxon>
        <taxon>Hypocreomycetidae</taxon>
        <taxon>Hypocreales</taxon>
        <taxon>Hypocreaceae</taxon>
        <taxon>Trichoderma</taxon>
    </lineage>
</organism>
<name>A0A395NQ27_TRIAR</name>
<dbReference type="InterPro" id="IPR010061">
    <property type="entry name" value="MeMal-semiAld_DH"/>
</dbReference>
<sequence>MRRLIATSASASARRSLTPAASPRSTIALAKMTSKAQAASAARRIHATAQQLKPMDALASTATSFPTTHEQIEEVRNTPYFVDNKFVQSTTDKFIDLADPATNNLVTRVPQMTNAEMKAVVDSAQKAFESWKNTTVLFRQQIMFRYVQLIKENWDRLAASITLEQGKTFADAKGDVLRGLQVAESAVGAPELLKGEVLEVSKDMETRTYREPLGVTAAICPFNFPAMIPLWSIPIATITGNTIIIKPSERDPGAAMILVELAEKAGFPPGVVNVIHGAHDTVNFILDEPAIKAVSFVGGNKAGEYIYSRASANGKRVQANLGAKNHAAVLPDCNKNHFINSVVGAAFGAAGQRCMALSTLVMVGETKEWLSEVAEHAKALKVDGGFEEGADLGPVISPQSKERILDLIESAEKEGATILLDGRGYKNAKYPNGNFIGPTIISNVTPDMKCYKQEIFGPVLVCLNVETIDDAIELINKNEYGNGVAIFTKSGATAETFRKNIEAGQVGINVPIPVPLPMFSFTGNKKSIAGGGANTFYGRPGINFYTQLKTVTALWQSADAVAKKAAVHMPTLQ</sequence>
<evidence type="ECO:0000256" key="3">
    <source>
        <dbReference type="ARBA" id="ARBA00023002"/>
    </source>
</evidence>
<dbReference type="OrthoDB" id="310895at2759"/>
<dbReference type="FunFam" id="3.40.309.10:FF:000002">
    <property type="entry name" value="Methylmalonate-semialdehyde dehydrogenase (Acylating)"/>
    <property type="match status" value="1"/>
</dbReference>
<dbReference type="EC" id="1.2.1.27" evidence="2"/>
<evidence type="ECO:0000259" key="6">
    <source>
        <dbReference type="Pfam" id="PF00171"/>
    </source>
</evidence>
<dbReference type="STRING" id="490622.A0A395NQ27"/>
<dbReference type="PROSITE" id="PS00070">
    <property type="entry name" value="ALDEHYDE_DEHYDR_CYS"/>
    <property type="match status" value="1"/>
</dbReference>
<keyword evidence="4" id="KW-0520">NAD</keyword>
<gene>
    <name evidence="7" type="ORF">TARUN_4336</name>
</gene>
<dbReference type="Gene3D" id="3.40.309.10">
    <property type="entry name" value="Aldehyde Dehydrogenase, Chain A, domain 2"/>
    <property type="match status" value="1"/>
</dbReference>
<dbReference type="PANTHER" id="PTHR43866:SF3">
    <property type="entry name" value="METHYLMALONATE-SEMIALDEHYDE DEHYDROGENASE [ACYLATING], MITOCHONDRIAL"/>
    <property type="match status" value="1"/>
</dbReference>
<dbReference type="FunFam" id="3.40.605.10:FF:000003">
    <property type="entry name" value="Methylmalonate-semialdehyde dehydrogenase [acylating]"/>
    <property type="match status" value="1"/>
</dbReference>
<dbReference type="GO" id="GO:0006210">
    <property type="term" value="P:thymine catabolic process"/>
    <property type="evidence" value="ECO:0007669"/>
    <property type="project" value="TreeGrafter"/>
</dbReference>
<proteinExistence type="inferred from homology"/>
<evidence type="ECO:0000256" key="5">
    <source>
        <dbReference type="SAM" id="MobiDB-lite"/>
    </source>
</evidence>
<evidence type="ECO:0000256" key="4">
    <source>
        <dbReference type="ARBA" id="ARBA00023027"/>
    </source>
</evidence>